<feature type="transmembrane region" description="Helical" evidence="5">
    <location>
        <begin position="274"/>
        <end position="290"/>
    </location>
</feature>
<gene>
    <name evidence="7" type="ORF">CRI93_00195</name>
</gene>
<feature type="transmembrane region" description="Helical" evidence="5">
    <location>
        <begin position="197"/>
        <end position="217"/>
    </location>
</feature>
<evidence type="ECO:0000256" key="1">
    <source>
        <dbReference type="ARBA" id="ARBA00004141"/>
    </source>
</evidence>
<organism evidence="7 8">
    <name type="scientific">Longimonas halophila</name>
    <dbReference type="NCBI Taxonomy" id="1469170"/>
    <lineage>
        <taxon>Bacteria</taxon>
        <taxon>Pseudomonadati</taxon>
        <taxon>Rhodothermota</taxon>
        <taxon>Rhodothermia</taxon>
        <taxon>Rhodothermales</taxon>
        <taxon>Salisaetaceae</taxon>
        <taxon>Longimonas</taxon>
    </lineage>
</organism>
<dbReference type="Proteomes" id="UP000221024">
    <property type="component" value="Unassembled WGS sequence"/>
</dbReference>
<comment type="caution">
    <text evidence="7">The sequence shown here is derived from an EMBL/GenBank/DDBJ whole genome shotgun (WGS) entry which is preliminary data.</text>
</comment>
<evidence type="ECO:0000256" key="5">
    <source>
        <dbReference type="SAM" id="Phobius"/>
    </source>
</evidence>
<dbReference type="Pfam" id="PF01699">
    <property type="entry name" value="Na_Ca_ex"/>
    <property type="match status" value="2"/>
</dbReference>
<proteinExistence type="predicted"/>
<evidence type="ECO:0000256" key="3">
    <source>
        <dbReference type="ARBA" id="ARBA00022989"/>
    </source>
</evidence>
<evidence type="ECO:0000313" key="7">
    <source>
        <dbReference type="EMBL" id="PEN09188.1"/>
    </source>
</evidence>
<feature type="transmembrane region" description="Helical" evidence="5">
    <location>
        <begin position="165"/>
        <end position="185"/>
    </location>
</feature>
<evidence type="ECO:0000313" key="8">
    <source>
        <dbReference type="Proteomes" id="UP000221024"/>
    </source>
</evidence>
<feature type="domain" description="Sodium/calcium exchanger membrane region" evidence="6">
    <location>
        <begin position="4"/>
        <end position="144"/>
    </location>
</feature>
<feature type="transmembrane region" description="Helical" evidence="5">
    <location>
        <begin position="73"/>
        <end position="93"/>
    </location>
</feature>
<name>A0A2H3PA88_9BACT</name>
<dbReference type="PANTHER" id="PTHR10846">
    <property type="entry name" value="SODIUM/POTASSIUM/CALCIUM EXCHANGER"/>
    <property type="match status" value="1"/>
</dbReference>
<dbReference type="GO" id="GO:0005886">
    <property type="term" value="C:plasma membrane"/>
    <property type="evidence" value="ECO:0007669"/>
    <property type="project" value="TreeGrafter"/>
</dbReference>
<evidence type="ECO:0000256" key="2">
    <source>
        <dbReference type="ARBA" id="ARBA00022692"/>
    </source>
</evidence>
<feature type="transmembrane region" description="Helical" evidence="5">
    <location>
        <begin position="237"/>
        <end position="262"/>
    </location>
</feature>
<sequence>MTDLLFLLAGVVLLSVGGESLIRGALAAADRIGLSPLLSGLLIVGMGTSAPELAVSVDAALSQRPDIAVGNVVGSNISNILLILGTCALISPIAVPPASLSRDALAMVGATALAMLLMTTGALLTRLDALLLLAALAGYLVWAYQSERAVYAASATVYDEATSSSSLSTGWMLLYIVGGLGLLVGGSQVLLRGAVGIATLFGLSEAVIGLTIVAVGTSLPELAVSTIAALRGQAEVAVGNVLGSNIFNLLGILGVSAAALPLGIPERVLTIDQWVMGGTALVLLAFLFTGRRLTRIEGTLLFGGYIAYIALSVIV</sequence>
<dbReference type="InterPro" id="IPR004481">
    <property type="entry name" value="K/Na/Ca-exchanger"/>
</dbReference>
<dbReference type="Gene3D" id="1.20.1420.30">
    <property type="entry name" value="NCX, central ion-binding region"/>
    <property type="match status" value="1"/>
</dbReference>
<dbReference type="NCBIfam" id="TIGR00367">
    <property type="entry name" value="calcium/sodium antiporter"/>
    <property type="match status" value="1"/>
</dbReference>
<comment type="subcellular location">
    <subcellularLocation>
        <location evidence="1">Membrane</location>
        <topology evidence="1">Multi-pass membrane protein</topology>
    </subcellularLocation>
</comment>
<keyword evidence="3 5" id="KW-1133">Transmembrane helix</keyword>
<dbReference type="OrthoDB" id="9794225at2"/>
<dbReference type="PANTHER" id="PTHR10846:SF8">
    <property type="entry name" value="INNER MEMBRANE PROTEIN YRBG"/>
    <property type="match status" value="1"/>
</dbReference>
<evidence type="ECO:0000259" key="6">
    <source>
        <dbReference type="Pfam" id="PF01699"/>
    </source>
</evidence>
<feature type="transmembrane region" description="Helical" evidence="5">
    <location>
        <begin position="296"/>
        <end position="314"/>
    </location>
</feature>
<accession>A0A2H3PA88</accession>
<feature type="transmembrane region" description="Helical" evidence="5">
    <location>
        <begin position="37"/>
        <end position="61"/>
    </location>
</feature>
<feature type="domain" description="Sodium/calcium exchanger membrane region" evidence="6">
    <location>
        <begin position="173"/>
        <end position="312"/>
    </location>
</feature>
<keyword evidence="4 5" id="KW-0472">Membrane</keyword>
<keyword evidence="2 5" id="KW-0812">Transmembrane</keyword>
<evidence type="ECO:0000256" key="4">
    <source>
        <dbReference type="ARBA" id="ARBA00023136"/>
    </source>
</evidence>
<dbReference type="GO" id="GO:0005262">
    <property type="term" value="F:calcium channel activity"/>
    <property type="evidence" value="ECO:0007669"/>
    <property type="project" value="TreeGrafter"/>
</dbReference>
<protein>
    <submittedName>
        <fullName evidence="7">Sodium:calcium antiporter</fullName>
    </submittedName>
</protein>
<dbReference type="GO" id="GO:0006874">
    <property type="term" value="P:intracellular calcium ion homeostasis"/>
    <property type="evidence" value="ECO:0007669"/>
    <property type="project" value="TreeGrafter"/>
</dbReference>
<reference evidence="7 8" key="1">
    <citation type="submission" date="2017-10" db="EMBL/GenBank/DDBJ databases">
        <title>Draft genome of Longimonas halophila.</title>
        <authorList>
            <person name="Goh K.M."/>
            <person name="Shamsir M.S."/>
            <person name="Lim S.W."/>
        </authorList>
    </citation>
    <scope>NUCLEOTIDE SEQUENCE [LARGE SCALE GENOMIC DNA]</scope>
    <source>
        <strain evidence="7 8">KCTC 42399</strain>
    </source>
</reference>
<dbReference type="InterPro" id="IPR044880">
    <property type="entry name" value="NCX_ion-bd_dom_sf"/>
</dbReference>
<dbReference type="GO" id="GO:0008273">
    <property type="term" value="F:calcium, potassium:sodium antiporter activity"/>
    <property type="evidence" value="ECO:0007669"/>
    <property type="project" value="TreeGrafter"/>
</dbReference>
<dbReference type="InterPro" id="IPR004837">
    <property type="entry name" value="NaCa_Exmemb"/>
</dbReference>
<dbReference type="RefSeq" id="WP_098060588.1">
    <property type="nucleotide sequence ID" value="NZ_PDEP01000001.1"/>
</dbReference>
<dbReference type="AlphaFoldDB" id="A0A2H3PA88"/>
<feature type="transmembrane region" description="Helical" evidence="5">
    <location>
        <begin position="129"/>
        <end position="145"/>
    </location>
</feature>
<dbReference type="EMBL" id="PDEP01000001">
    <property type="protein sequence ID" value="PEN09188.1"/>
    <property type="molecule type" value="Genomic_DNA"/>
</dbReference>
<keyword evidence="8" id="KW-1185">Reference proteome</keyword>